<evidence type="ECO:0000313" key="1">
    <source>
        <dbReference type="EMBL" id="KZE82894.1"/>
    </source>
</evidence>
<dbReference type="EMBL" id="LQNU01000041">
    <property type="protein sequence ID" value="KZE82894.1"/>
    <property type="molecule type" value="Genomic_DNA"/>
</dbReference>
<reference evidence="1 2" key="1">
    <citation type="submission" date="2016-01" db="EMBL/GenBank/DDBJ databases">
        <title>Whole genome sequencing of Myroides marinus L41.</title>
        <authorList>
            <person name="Hong K.W."/>
        </authorList>
    </citation>
    <scope>NUCLEOTIDE SEQUENCE [LARGE SCALE GENOMIC DNA]</scope>
    <source>
        <strain evidence="1 2">L41</strain>
    </source>
</reference>
<sequence>MAGGQIYKGKDLRISVGGKTLYHSTSCSISVSTTLEAIATKDTEGTVNVPSNYEWSLSAESLTADKAVGGTQNDFYDLLQLQLKGEEVDIEMTTGKEGDVLMKGKAYIESTSISADTGSSSTSSFSFKGNGDLALTRFKKV</sequence>
<proteinExistence type="predicted"/>
<organism evidence="1 2">
    <name type="scientific">Myroides marinus</name>
    <dbReference type="NCBI Taxonomy" id="703342"/>
    <lineage>
        <taxon>Bacteria</taxon>
        <taxon>Pseudomonadati</taxon>
        <taxon>Bacteroidota</taxon>
        <taxon>Flavobacteriia</taxon>
        <taxon>Flavobacteriales</taxon>
        <taxon>Flavobacteriaceae</taxon>
        <taxon>Myroides</taxon>
    </lineage>
</organism>
<name>A0A161SB20_9FLAO</name>
<dbReference type="Proteomes" id="UP000076630">
    <property type="component" value="Unassembled WGS sequence"/>
</dbReference>
<comment type="caution">
    <text evidence="1">The sequence shown here is derived from an EMBL/GenBank/DDBJ whole genome shotgun (WGS) entry which is preliminary data.</text>
</comment>
<keyword evidence="2" id="KW-1185">Reference proteome</keyword>
<protein>
    <recommendedName>
        <fullName evidence="3">Phage tail protein</fullName>
    </recommendedName>
</protein>
<evidence type="ECO:0000313" key="2">
    <source>
        <dbReference type="Proteomes" id="UP000076630"/>
    </source>
</evidence>
<dbReference type="InterPro" id="IPR011855">
    <property type="entry name" value="Phgtail_TP901_1"/>
</dbReference>
<gene>
    <name evidence="1" type="ORF">AV926_04920</name>
</gene>
<evidence type="ECO:0008006" key="3">
    <source>
        <dbReference type="Google" id="ProtNLM"/>
    </source>
</evidence>
<accession>A0A161SB20</accession>
<dbReference type="RefSeq" id="WP_038986931.1">
    <property type="nucleotide sequence ID" value="NZ_JWJO01000037.1"/>
</dbReference>
<dbReference type="Pfam" id="PF06199">
    <property type="entry name" value="Phage_tail_2"/>
    <property type="match status" value="1"/>
</dbReference>
<dbReference type="AlphaFoldDB" id="A0A161SB20"/>
<dbReference type="OrthoDB" id="1448744at2"/>